<dbReference type="EMBL" id="AWWV01009841">
    <property type="protein sequence ID" value="OMO83713.1"/>
    <property type="molecule type" value="Genomic_DNA"/>
</dbReference>
<dbReference type="Gramene" id="OMO83713">
    <property type="protein sequence ID" value="OMO83713"/>
    <property type="gene ID" value="CCACVL1_11259"/>
</dbReference>
<evidence type="ECO:0000256" key="1">
    <source>
        <dbReference type="SAM" id="MobiDB-lite"/>
    </source>
</evidence>
<dbReference type="AlphaFoldDB" id="A0A1R3IMC6"/>
<evidence type="ECO:0000313" key="2">
    <source>
        <dbReference type="EMBL" id="OMO83713.1"/>
    </source>
</evidence>
<protein>
    <submittedName>
        <fullName evidence="2">Uncharacterized protein</fullName>
    </submittedName>
</protein>
<reference evidence="2 3" key="1">
    <citation type="submission" date="2013-09" db="EMBL/GenBank/DDBJ databases">
        <title>Corchorus capsularis genome sequencing.</title>
        <authorList>
            <person name="Alam M."/>
            <person name="Haque M.S."/>
            <person name="Islam M.S."/>
            <person name="Emdad E.M."/>
            <person name="Islam M.M."/>
            <person name="Ahmed B."/>
            <person name="Halim A."/>
            <person name="Hossen Q.M.M."/>
            <person name="Hossain M.Z."/>
            <person name="Ahmed R."/>
            <person name="Khan M.M."/>
            <person name="Islam R."/>
            <person name="Rashid M.M."/>
            <person name="Khan S.A."/>
            <person name="Rahman M.S."/>
            <person name="Alam M."/>
        </authorList>
    </citation>
    <scope>NUCLEOTIDE SEQUENCE [LARGE SCALE GENOMIC DNA]</scope>
    <source>
        <strain evidence="3">cv. CVL-1</strain>
        <tissue evidence="2">Whole seedling</tissue>
    </source>
</reference>
<feature type="region of interest" description="Disordered" evidence="1">
    <location>
        <begin position="355"/>
        <end position="387"/>
    </location>
</feature>
<comment type="caution">
    <text evidence="2">The sequence shown here is derived from an EMBL/GenBank/DDBJ whole genome shotgun (WGS) entry which is preliminary data.</text>
</comment>
<accession>A0A1R3IMC6</accession>
<feature type="region of interest" description="Disordered" evidence="1">
    <location>
        <begin position="1"/>
        <end position="30"/>
    </location>
</feature>
<gene>
    <name evidence="2" type="ORF">CCACVL1_11259</name>
</gene>
<keyword evidence="3" id="KW-1185">Reference proteome</keyword>
<name>A0A1R3IMC6_COCAP</name>
<feature type="compositionally biased region" description="Acidic residues" evidence="1">
    <location>
        <begin position="357"/>
        <end position="387"/>
    </location>
</feature>
<evidence type="ECO:0000313" key="3">
    <source>
        <dbReference type="Proteomes" id="UP000188268"/>
    </source>
</evidence>
<proteinExistence type="predicted"/>
<organism evidence="2 3">
    <name type="scientific">Corchorus capsularis</name>
    <name type="common">Jute</name>
    <dbReference type="NCBI Taxonomy" id="210143"/>
    <lineage>
        <taxon>Eukaryota</taxon>
        <taxon>Viridiplantae</taxon>
        <taxon>Streptophyta</taxon>
        <taxon>Embryophyta</taxon>
        <taxon>Tracheophyta</taxon>
        <taxon>Spermatophyta</taxon>
        <taxon>Magnoliopsida</taxon>
        <taxon>eudicotyledons</taxon>
        <taxon>Gunneridae</taxon>
        <taxon>Pentapetalae</taxon>
        <taxon>rosids</taxon>
        <taxon>malvids</taxon>
        <taxon>Malvales</taxon>
        <taxon>Malvaceae</taxon>
        <taxon>Grewioideae</taxon>
        <taxon>Apeibeae</taxon>
        <taxon>Corchorus</taxon>
    </lineage>
</organism>
<dbReference type="Proteomes" id="UP000188268">
    <property type="component" value="Unassembled WGS sequence"/>
</dbReference>
<sequence length="589" mass="67777">MEERQAKRNRKTLPSAAPASIPTVSDADHRVYDPVQVPDRPKVISEKVRFEEVKSELLPDEKIPDSLKEVFRYPGYPKVIALYNSDPNRCEFHKERTGWWIQIKNLPEDDLQMIVHLRCDCGAEGCVRWYNDGFARWSQEKLVSIINQNVTYYGTRCQCGSRVSYCLIDRRLAKRKRVLIQMGKTLPSADRNSTDADDHPGFNFTASDLALFKHIYHVNLILLLEGKLDASQYDKKDRNKPKFNRNAVFNDGDYPQVIPLNKHAPDCFEFEKKRIGWWIQKTELPEDDLRMVVHLDCECGAKGCVCWYNDGGFAWSQDELRAVISRKFAYFGTLCFCGSHSSWCAIRREPVTANEQMEAEIEAETETETEGEETETEGETETETEGEEIIEAETETEGIQTPKILPSSLGGHPAFNFTASDIGLFQKFYFYNLMLLFEGVIHRSRYNKIVDPDCHILTKYFIEPHPNPNAVFHYGDYPKVITLRRLALDRSEFHTETYGWWIDKEEDIDLRLREDDLKMVVQMVCCCGAEGRVNWYKDGRCSWRKDQISAVLSRKVAYFATSCMCGSTVPHCGIQLDKSIDEFLVAGGS</sequence>